<sequence>MVKVLWLIRPLLHGLMKLVGMTPQLVEIEPGTVINIWVPSETITKNNTYKRANKPVVVLVHGFAADGIFTWLFQVLALSGTYSLYVPDLLFFGGSFTDKTERSPSFQAECLSKALRNLGVEKCTLVGFSYGGMMGFKMAKLHPDLVESLVVSSTVVELTESISRSSLENSGFSCWSDYLLPETVGGVKVLLSIGTHKFPWIPNFLFKDFLEVMFSNRKERAELLEALVISEEEAATTDYHQRIHMLWGDDDKIFNLQVAQKMKEEMVNVFWLIRLLLHGLMKLVGMTPQLVEIEPGTVINIWVPSETITKNDKCKRANKPVVVFVHGFAADGIFTWLFQVLALSGTFSLYVPDLLFFGGSFTDKTEPSPSFQAECLSKALRNLGVEKCTLVGLSYGGIICFKMAKLHADLVESLVVSSSVVELTESISSASLENIGCSSWSYLLPETVGGVKVLLSIGSHKFPWIPNFLFKDFLEVMFSNRKERAELWEAVVISDKEAATTDYHQRIHMLWGDNDKIFNLEVAQKMKEELGSKATLHCIQSAGHIVQLERPFHYNRRLKKILLP</sequence>
<dbReference type="AlphaFoldDB" id="A0AA88RXV3"/>
<keyword evidence="1" id="KW-0732">Signal</keyword>
<comment type="caution">
    <text evidence="3">The sequence shown here is derived from an EMBL/GenBank/DDBJ whole genome shotgun (WGS) entry which is preliminary data.</text>
</comment>
<evidence type="ECO:0000259" key="2">
    <source>
        <dbReference type="Pfam" id="PF00561"/>
    </source>
</evidence>
<organism evidence="3 4">
    <name type="scientific">Escallonia rubra</name>
    <dbReference type="NCBI Taxonomy" id="112253"/>
    <lineage>
        <taxon>Eukaryota</taxon>
        <taxon>Viridiplantae</taxon>
        <taxon>Streptophyta</taxon>
        <taxon>Embryophyta</taxon>
        <taxon>Tracheophyta</taxon>
        <taxon>Spermatophyta</taxon>
        <taxon>Magnoliopsida</taxon>
        <taxon>eudicotyledons</taxon>
        <taxon>Gunneridae</taxon>
        <taxon>Pentapetalae</taxon>
        <taxon>asterids</taxon>
        <taxon>campanulids</taxon>
        <taxon>Escalloniales</taxon>
        <taxon>Escalloniaceae</taxon>
        <taxon>Escallonia</taxon>
    </lineage>
</organism>
<keyword evidence="4" id="KW-1185">Reference proteome</keyword>
<evidence type="ECO:0000313" key="4">
    <source>
        <dbReference type="Proteomes" id="UP001187471"/>
    </source>
</evidence>
<proteinExistence type="predicted"/>
<feature type="domain" description="AB hydrolase-1" evidence="2">
    <location>
        <begin position="320"/>
        <end position="424"/>
    </location>
</feature>
<dbReference type="Pfam" id="PF00561">
    <property type="entry name" value="Abhydrolase_1"/>
    <property type="match status" value="2"/>
</dbReference>
<dbReference type="InterPro" id="IPR000073">
    <property type="entry name" value="AB_hydrolase_1"/>
</dbReference>
<feature type="signal peptide" evidence="1">
    <location>
        <begin position="1"/>
        <end position="21"/>
    </location>
</feature>
<dbReference type="Proteomes" id="UP001187471">
    <property type="component" value="Unassembled WGS sequence"/>
</dbReference>
<dbReference type="InterPro" id="IPR052370">
    <property type="entry name" value="Meta-cleavage_hydrolase"/>
</dbReference>
<dbReference type="Gene3D" id="3.40.50.1820">
    <property type="entry name" value="alpha/beta hydrolase"/>
    <property type="match status" value="2"/>
</dbReference>
<dbReference type="EMBL" id="JAVXUO010000483">
    <property type="protein sequence ID" value="KAK2991700.1"/>
    <property type="molecule type" value="Genomic_DNA"/>
</dbReference>
<protein>
    <recommendedName>
        <fullName evidence="2">AB hydrolase-1 domain-containing protein</fullName>
    </recommendedName>
</protein>
<dbReference type="SUPFAM" id="SSF53474">
    <property type="entry name" value="alpha/beta-Hydrolases"/>
    <property type="match status" value="2"/>
</dbReference>
<name>A0AA88RXV3_9ASTE</name>
<dbReference type="GO" id="GO:0016787">
    <property type="term" value="F:hydrolase activity"/>
    <property type="evidence" value="ECO:0007669"/>
    <property type="project" value="UniProtKB-ARBA"/>
</dbReference>
<dbReference type="PRINTS" id="PR00111">
    <property type="entry name" value="ABHYDROLASE"/>
</dbReference>
<gene>
    <name evidence="3" type="ORF">RJ640_016406</name>
</gene>
<dbReference type="InterPro" id="IPR029058">
    <property type="entry name" value="AB_hydrolase_fold"/>
</dbReference>
<feature type="domain" description="AB hydrolase-1" evidence="2">
    <location>
        <begin position="55"/>
        <end position="154"/>
    </location>
</feature>
<feature type="chain" id="PRO_5041677982" description="AB hydrolase-1 domain-containing protein" evidence="1">
    <location>
        <begin position="22"/>
        <end position="564"/>
    </location>
</feature>
<evidence type="ECO:0000313" key="3">
    <source>
        <dbReference type="EMBL" id="KAK2991700.1"/>
    </source>
</evidence>
<accession>A0AA88RXV3</accession>
<dbReference type="PANTHER" id="PTHR43139:SF22">
    <property type="entry name" value="AB HYDROLASE-1 DOMAIN-CONTAINING PROTEIN"/>
    <property type="match status" value="1"/>
</dbReference>
<reference evidence="3" key="1">
    <citation type="submission" date="2022-12" db="EMBL/GenBank/DDBJ databases">
        <title>Draft genome assemblies for two species of Escallonia (Escalloniales).</title>
        <authorList>
            <person name="Chanderbali A."/>
            <person name="Dervinis C."/>
            <person name="Anghel I."/>
            <person name="Soltis D."/>
            <person name="Soltis P."/>
            <person name="Zapata F."/>
        </authorList>
    </citation>
    <scope>NUCLEOTIDE SEQUENCE</scope>
    <source>
        <strain evidence="3">UCBG92.1500</strain>
        <tissue evidence="3">Leaf</tissue>
    </source>
</reference>
<dbReference type="PANTHER" id="PTHR43139">
    <property type="entry name" value="SI:DKEY-122A22.2"/>
    <property type="match status" value="1"/>
</dbReference>
<evidence type="ECO:0000256" key="1">
    <source>
        <dbReference type="SAM" id="SignalP"/>
    </source>
</evidence>